<feature type="domain" description="Retrotransposon Copia-like N-terminal" evidence="1">
    <location>
        <begin position="25"/>
        <end position="71"/>
    </location>
</feature>
<organism evidence="2">
    <name type="scientific">Manihot esculenta</name>
    <name type="common">Cassava</name>
    <name type="synonym">Jatropha manihot</name>
    <dbReference type="NCBI Taxonomy" id="3983"/>
    <lineage>
        <taxon>Eukaryota</taxon>
        <taxon>Viridiplantae</taxon>
        <taxon>Streptophyta</taxon>
        <taxon>Embryophyta</taxon>
        <taxon>Tracheophyta</taxon>
        <taxon>Spermatophyta</taxon>
        <taxon>Magnoliopsida</taxon>
        <taxon>eudicotyledons</taxon>
        <taxon>Gunneridae</taxon>
        <taxon>Pentapetalae</taxon>
        <taxon>rosids</taxon>
        <taxon>fabids</taxon>
        <taxon>Malpighiales</taxon>
        <taxon>Euphorbiaceae</taxon>
        <taxon>Crotonoideae</taxon>
        <taxon>Manihoteae</taxon>
        <taxon>Manihot</taxon>
    </lineage>
</organism>
<dbReference type="EMBL" id="CM004392">
    <property type="protein sequence ID" value="OAY47017.1"/>
    <property type="molecule type" value="Genomic_DNA"/>
</dbReference>
<evidence type="ECO:0000259" key="1">
    <source>
        <dbReference type="Pfam" id="PF14244"/>
    </source>
</evidence>
<proteinExistence type="predicted"/>
<protein>
    <recommendedName>
        <fullName evidence="1">Retrotransposon Copia-like N-terminal domain-containing protein</fullName>
    </recommendedName>
</protein>
<gene>
    <name evidence="2" type="ORF">MANES_06G045800</name>
</gene>
<name>A0A2C9VMX6_MANES</name>
<dbReference type="AlphaFoldDB" id="A0A2C9VMX6"/>
<evidence type="ECO:0000313" key="2">
    <source>
        <dbReference type="EMBL" id="OAY47017.1"/>
    </source>
</evidence>
<dbReference type="PANTHER" id="PTHR37610">
    <property type="entry name" value="CCHC-TYPE DOMAIN-CONTAINING PROTEIN"/>
    <property type="match status" value="1"/>
</dbReference>
<dbReference type="Pfam" id="PF14244">
    <property type="entry name" value="Retrotran_gag_3"/>
    <property type="match status" value="1"/>
</dbReference>
<accession>A0A2C9VMX6</accession>
<dbReference type="InterPro" id="IPR029472">
    <property type="entry name" value="Copia-like_N"/>
</dbReference>
<dbReference type="PANTHER" id="PTHR37610:SF55">
    <property type="entry name" value="RETROTRANSPOSON COPIA-LIKE N-TERMINAL DOMAIN-CONTAINING PROTEIN"/>
    <property type="match status" value="1"/>
</dbReference>
<reference evidence="2" key="1">
    <citation type="submission" date="2016-02" db="EMBL/GenBank/DDBJ databases">
        <title>WGS assembly of Manihot esculenta.</title>
        <authorList>
            <person name="Bredeson J.V."/>
            <person name="Prochnik S.E."/>
            <person name="Lyons J.B."/>
            <person name="Schmutz J."/>
            <person name="Grimwood J."/>
            <person name="Vrebalov J."/>
            <person name="Bart R.S."/>
            <person name="Amuge T."/>
            <person name="Ferguson M.E."/>
            <person name="Green R."/>
            <person name="Putnam N."/>
            <person name="Stites J."/>
            <person name="Rounsley S."/>
            <person name="Rokhsar D.S."/>
        </authorList>
    </citation>
    <scope>NUCLEOTIDE SEQUENCE [LARGE SCALE GENOMIC DNA]</scope>
    <source>
        <tissue evidence="2">Leaf</tissue>
    </source>
</reference>
<sequence length="80" mass="9063">MAIQQTIVNQINDHFQNPSNPYFLHHNVNSSLVLVSPVLDEKNYHSWACSMKMACLSKNKVRFIDGTLPMPTVTDSMRSA</sequence>